<protein>
    <recommendedName>
        <fullName evidence="3">DUF6535 domain-containing protein</fullName>
    </recommendedName>
</protein>
<feature type="transmembrane region" description="Helical" evidence="2">
    <location>
        <begin position="68"/>
        <end position="87"/>
    </location>
</feature>
<dbReference type="EMBL" id="JBANRG010000015">
    <property type="protein sequence ID" value="KAK7460685.1"/>
    <property type="molecule type" value="Genomic_DNA"/>
</dbReference>
<reference evidence="4 5" key="1">
    <citation type="submission" date="2024-01" db="EMBL/GenBank/DDBJ databases">
        <title>A draft genome for the cacao thread blight pathogen Marasmiellus scandens.</title>
        <authorList>
            <person name="Baruah I.K."/>
            <person name="Leung J."/>
            <person name="Bukari Y."/>
            <person name="Amoako-Attah I."/>
            <person name="Meinhardt L.W."/>
            <person name="Bailey B.A."/>
            <person name="Cohen S.P."/>
        </authorList>
    </citation>
    <scope>NUCLEOTIDE SEQUENCE [LARGE SCALE GENOMIC DNA]</scope>
    <source>
        <strain evidence="4 5">GH-19</strain>
    </source>
</reference>
<dbReference type="InterPro" id="IPR045338">
    <property type="entry name" value="DUF6535"/>
</dbReference>
<organism evidence="4 5">
    <name type="scientific">Marasmiellus scandens</name>
    <dbReference type="NCBI Taxonomy" id="2682957"/>
    <lineage>
        <taxon>Eukaryota</taxon>
        <taxon>Fungi</taxon>
        <taxon>Dikarya</taxon>
        <taxon>Basidiomycota</taxon>
        <taxon>Agaricomycotina</taxon>
        <taxon>Agaricomycetes</taxon>
        <taxon>Agaricomycetidae</taxon>
        <taxon>Agaricales</taxon>
        <taxon>Marasmiineae</taxon>
        <taxon>Omphalotaceae</taxon>
        <taxon>Marasmiellus</taxon>
    </lineage>
</organism>
<evidence type="ECO:0000313" key="5">
    <source>
        <dbReference type="Proteomes" id="UP001498398"/>
    </source>
</evidence>
<keyword evidence="2" id="KW-0472">Membrane</keyword>
<evidence type="ECO:0000256" key="2">
    <source>
        <dbReference type="SAM" id="Phobius"/>
    </source>
</evidence>
<feature type="transmembrane region" description="Helical" evidence="2">
    <location>
        <begin position="126"/>
        <end position="149"/>
    </location>
</feature>
<feature type="region of interest" description="Disordered" evidence="1">
    <location>
        <begin position="956"/>
        <end position="1005"/>
    </location>
</feature>
<keyword evidence="2" id="KW-0812">Transmembrane</keyword>
<evidence type="ECO:0000259" key="3">
    <source>
        <dbReference type="Pfam" id="PF20153"/>
    </source>
</evidence>
<name>A0ABR1JHQ7_9AGAR</name>
<dbReference type="Pfam" id="PF20153">
    <property type="entry name" value="DUF6535"/>
    <property type="match status" value="1"/>
</dbReference>
<comment type="caution">
    <text evidence="4">The sequence shown here is derived from an EMBL/GenBank/DDBJ whole genome shotgun (WGS) entry which is preliminary data.</text>
</comment>
<feature type="compositionally biased region" description="Acidic residues" evidence="1">
    <location>
        <begin position="928"/>
        <end position="940"/>
    </location>
</feature>
<keyword evidence="5" id="KW-1185">Reference proteome</keyword>
<sequence length="1005" mass="115040">MHGKSALYSASLTAFIIESYKNLQQDPKDVTVFLLGQILQQLASNDSSVKIEISPPFHPPVASLVCNIMWFLSLALALTCSLLATFVQQWTRDFLHKTSMRPSPIRHARILAFAYFGMKDFGMHTLVDAIPMFLHVSLFLFFAGLIGFLLPVNRILTYIMAGTLVIIVTFYFVLSWLPVLRPASPYRTPFSNALWHWASTFDRWFLPRRSLNAQLKRRATSLTEVVLQKSLDDTNDRDLQAIKYTMRSLTDDAELLPLIEAIPDLIYGPDGVRHANVQLIAPFLDFSDPQLNILSRMASFMGRSGAWTDPTFRARSITTCHKTLSSMALMLLQNQPLLRISLINNGHRSIWFDQHLRKAFKPSVLIQTDHTMPLTTKTHTIPWALAAICLVREYSRLIVTSQMLNKPSGTILQLREEVDYVIEICSDTSWGLDLNLSQRTPNLGESFSTLKTMFFSSTNVLRINEIHLIFKEFSQGHLRALRQQWLMNLIIIFCELILSSLEMKSFPHELTLICQTIIPDLIRNQKHFFEPQGNEGEIIHKVFQVVRREITNKRLDSVTDEVMGYLLLLLGFLIEVKPSHPRVKEGREVIQSYVVERDRSDWLALKLVRDRDGSLHFEECILHDLTVDEKQASNEACVTAAWHLCQNMNRDIMQDTHASSSCHDRLYNFGNRLFDALRTEKARRHHKHGIYPILKVFVDWIVINDILEVMLDTEPSLPRKIMDQRSINNFRLLVEEFLTKVTPSYVNPEPQTQTMLINSHLPDVVSVNVVLIAQFMMCIAADPSHGHGLEAQDLASVFQHMTSFLYHYEGDVHKRCQDVFGQGIWKLVTCHLAVSRRGETRAYSEVLAIVFKMSRSWKWVNSSKCADLISKAIENHLGSNGYVGHEEELRNRCRAIACEQQESSPLPTRPTSPSRELVSTSELHQDETIDADDSENENPDLETLSSMHGFWEDFQTFKDSPTSLPEETGDAIQTEVPDVEPSPVATRSDEPSRLERGQYYLRSRF</sequence>
<proteinExistence type="predicted"/>
<evidence type="ECO:0000313" key="4">
    <source>
        <dbReference type="EMBL" id="KAK7460685.1"/>
    </source>
</evidence>
<feature type="domain" description="DUF6535" evidence="3">
    <location>
        <begin position="6"/>
        <end position="150"/>
    </location>
</feature>
<evidence type="ECO:0000256" key="1">
    <source>
        <dbReference type="SAM" id="MobiDB-lite"/>
    </source>
</evidence>
<gene>
    <name evidence="4" type="ORF">VKT23_009400</name>
</gene>
<feature type="compositionally biased region" description="Basic and acidic residues" evidence="1">
    <location>
        <begin position="987"/>
        <end position="996"/>
    </location>
</feature>
<accession>A0ABR1JHQ7</accession>
<dbReference type="Proteomes" id="UP001498398">
    <property type="component" value="Unassembled WGS sequence"/>
</dbReference>
<keyword evidence="2" id="KW-1133">Transmembrane helix</keyword>
<feature type="transmembrane region" description="Helical" evidence="2">
    <location>
        <begin position="155"/>
        <end position="177"/>
    </location>
</feature>
<feature type="compositionally biased region" description="Low complexity" evidence="1">
    <location>
        <begin position="903"/>
        <end position="915"/>
    </location>
</feature>
<feature type="region of interest" description="Disordered" evidence="1">
    <location>
        <begin position="900"/>
        <end position="943"/>
    </location>
</feature>